<comment type="caution">
    <text evidence="1">The sequence shown here is derived from an EMBL/GenBank/DDBJ whole genome shotgun (WGS) entry which is preliminary data.</text>
</comment>
<evidence type="ECO:0000313" key="1">
    <source>
        <dbReference type="EMBL" id="OMO61126.1"/>
    </source>
</evidence>
<dbReference type="Proteomes" id="UP000188268">
    <property type="component" value="Unassembled WGS sequence"/>
</dbReference>
<dbReference type="Gramene" id="OMO61126">
    <property type="protein sequence ID" value="OMO61126"/>
    <property type="gene ID" value="CCACVL1_23730"/>
</dbReference>
<organism evidence="1 2">
    <name type="scientific">Corchorus capsularis</name>
    <name type="common">Jute</name>
    <dbReference type="NCBI Taxonomy" id="210143"/>
    <lineage>
        <taxon>Eukaryota</taxon>
        <taxon>Viridiplantae</taxon>
        <taxon>Streptophyta</taxon>
        <taxon>Embryophyta</taxon>
        <taxon>Tracheophyta</taxon>
        <taxon>Spermatophyta</taxon>
        <taxon>Magnoliopsida</taxon>
        <taxon>eudicotyledons</taxon>
        <taxon>Gunneridae</taxon>
        <taxon>Pentapetalae</taxon>
        <taxon>rosids</taxon>
        <taxon>malvids</taxon>
        <taxon>Malvales</taxon>
        <taxon>Malvaceae</taxon>
        <taxon>Grewioideae</taxon>
        <taxon>Apeibeae</taxon>
        <taxon>Corchorus</taxon>
    </lineage>
</organism>
<protein>
    <submittedName>
        <fullName evidence="1">Ankyrin repeat and SOCS box protein 2</fullName>
    </submittedName>
</protein>
<gene>
    <name evidence="1" type="ORF">CCACVL1_23730</name>
</gene>
<proteinExistence type="predicted"/>
<accession>A0A1R3GSV5</accession>
<keyword evidence="2" id="KW-1185">Reference proteome</keyword>
<sequence>EVDNDSDGYVVDPIIRLQDIILQDDKQKFLTFLEEDDFPKILPPCITLQLIKFGGEECAEALLEDEIGYTIDIHDTLEDSFENWTPLHKASYYGYLAF</sequence>
<evidence type="ECO:0000313" key="2">
    <source>
        <dbReference type="Proteomes" id="UP000188268"/>
    </source>
</evidence>
<feature type="non-terminal residue" evidence="1">
    <location>
        <position position="98"/>
    </location>
</feature>
<name>A0A1R3GSV5_COCAP</name>
<feature type="non-terminal residue" evidence="1">
    <location>
        <position position="1"/>
    </location>
</feature>
<reference evidence="1 2" key="1">
    <citation type="submission" date="2013-09" db="EMBL/GenBank/DDBJ databases">
        <title>Corchorus capsularis genome sequencing.</title>
        <authorList>
            <person name="Alam M."/>
            <person name="Haque M.S."/>
            <person name="Islam M.S."/>
            <person name="Emdad E.M."/>
            <person name="Islam M.M."/>
            <person name="Ahmed B."/>
            <person name="Halim A."/>
            <person name="Hossen Q.M.M."/>
            <person name="Hossain M.Z."/>
            <person name="Ahmed R."/>
            <person name="Khan M.M."/>
            <person name="Islam R."/>
            <person name="Rashid M.M."/>
            <person name="Khan S.A."/>
            <person name="Rahman M.S."/>
            <person name="Alam M."/>
        </authorList>
    </citation>
    <scope>NUCLEOTIDE SEQUENCE [LARGE SCALE GENOMIC DNA]</scope>
    <source>
        <strain evidence="2">cv. CVL-1</strain>
        <tissue evidence="1">Whole seedling</tissue>
    </source>
</reference>
<dbReference type="EMBL" id="AWWV01013561">
    <property type="protein sequence ID" value="OMO61126.1"/>
    <property type="molecule type" value="Genomic_DNA"/>
</dbReference>
<dbReference type="AlphaFoldDB" id="A0A1R3GSV5"/>